<organism evidence="6 7">
    <name type="scientific">Profundicola chukchiensis</name>
    <dbReference type="NCBI Taxonomy" id="2961959"/>
    <lineage>
        <taxon>Bacteria</taxon>
        <taxon>Pseudomonadati</taxon>
        <taxon>Bacteroidota</taxon>
        <taxon>Flavobacteriia</taxon>
        <taxon>Flavobacteriales</taxon>
        <taxon>Weeksellaceae</taxon>
        <taxon>Profundicola</taxon>
    </lineage>
</organism>
<dbReference type="GO" id="GO:0005829">
    <property type="term" value="C:cytosol"/>
    <property type="evidence" value="ECO:0007669"/>
    <property type="project" value="TreeGrafter"/>
</dbReference>
<sequence>MNELLKAQYGYLFSPELLQEIEELGVYREFKAGEEIMDYGVTFKHLPLLLDGAIRILRENENGQELLLYFLERGDTCAFTLNCCMGSKQSEVRAEAETDVKLVMIPIQKLDEWMVKYDEWRAFVMQSYFERVNELLDVVDTMAFQQLDQRVYQFLKDKAMVSGDTNIIVTHQELASHLNSSRVVISRLLKKLENQGKIEIGRNQIKLLDF</sequence>
<keyword evidence="3" id="KW-0804">Transcription</keyword>
<reference evidence="6" key="1">
    <citation type="submission" date="2022-07" db="EMBL/GenBank/DDBJ databases">
        <title>Description and genome-wide analysis of Profundicola chukchiensis gen. nov., sp. nov., marine bacteria isolated from bottom sediments of the Chukchi Sea.</title>
        <authorList>
            <person name="Romanenko L."/>
            <person name="Otstavnykh N."/>
            <person name="Kurilenko V."/>
            <person name="Eremeev V."/>
            <person name="Velansky P."/>
            <person name="Mikhailov V."/>
            <person name="Isaeva M."/>
        </authorList>
    </citation>
    <scope>NUCLEOTIDE SEQUENCE</scope>
    <source>
        <strain evidence="6">KMM 9713</strain>
    </source>
</reference>
<evidence type="ECO:0000313" key="6">
    <source>
        <dbReference type="EMBL" id="MDG4945843.1"/>
    </source>
</evidence>
<dbReference type="CDD" id="cd00038">
    <property type="entry name" value="CAP_ED"/>
    <property type="match status" value="1"/>
</dbReference>
<dbReference type="RefSeq" id="WP_304420393.1">
    <property type="nucleotide sequence ID" value="NZ_JANCMU010000002.1"/>
</dbReference>
<keyword evidence="1" id="KW-0805">Transcription regulation</keyword>
<accession>A0A9X4MXC3</accession>
<dbReference type="InterPro" id="IPR000595">
    <property type="entry name" value="cNMP-bd_dom"/>
</dbReference>
<feature type="domain" description="Cyclic nucleotide-binding" evidence="4">
    <location>
        <begin position="28"/>
        <end position="131"/>
    </location>
</feature>
<evidence type="ECO:0000313" key="7">
    <source>
        <dbReference type="Proteomes" id="UP001152599"/>
    </source>
</evidence>
<comment type="caution">
    <text evidence="6">The sequence shown here is derived from an EMBL/GenBank/DDBJ whole genome shotgun (WGS) entry which is preliminary data.</text>
</comment>
<dbReference type="AlphaFoldDB" id="A0A9X4MXC3"/>
<dbReference type="PROSITE" id="PS51063">
    <property type="entry name" value="HTH_CRP_2"/>
    <property type="match status" value="1"/>
</dbReference>
<evidence type="ECO:0000259" key="5">
    <source>
        <dbReference type="PROSITE" id="PS51063"/>
    </source>
</evidence>
<evidence type="ECO:0000256" key="1">
    <source>
        <dbReference type="ARBA" id="ARBA00023015"/>
    </source>
</evidence>
<dbReference type="PANTHER" id="PTHR24567">
    <property type="entry name" value="CRP FAMILY TRANSCRIPTIONAL REGULATORY PROTEIN"/>
    <property type="match status" value="1"/>
</dbReference>
<gene>
    <name evidence="6" type="ORF">NMK71_05405</name>
</gene>
<dbReference type="GO" id="GO:0003700">
    <property type="term" value="F:DNA-binding transcription factor activity"/>
    <property type="evidence" value="ECO:0007669"/>
    <property type="project" value="TreeGrafter"/>
</dbReference>
<feature type="domain" description="HTH crp-type" evidence="5">
    <location>
        <begin position="145"/>
        <end position="210"/>
    </location>
</feature>
<dbReference type="InterPro" id="IPR018490">
    <property type="entry name" value="cNMP-bd_dom_sf"/>
</dbReference>
<dbReference type="PROSITE" id="PS50042">
    <property type="entry name" value="CNMP_BINDING_3"/>
    <property type="match status" value="1"/>
</dbReference>
<dbReference type="SMART" id="SM00419">
    <property type="entry name" value="HTH_CRP"/>
    <property type="match status" value="1"/>
</dbReference>
<dbReference type="InterPro" id="IPR014710">
    <property type="entry name" value="RmlC-like_jellyroll"/>
</dbReference>
<dbReference type="Proteomes" id="UP001152599">
    <property type="component" value="Unassembled WGS sequence"/>
</dbReference>
<dbReference type="EMBL" id="JANCMU010000002">
    <property type="protein sequence ID" value="MDG4945843.1"/>
    <property type="molecule type" value="Genomic_DNA"/>
</dbReference>
<keyword evidence="7" id="KW-1185">Reference proteome</keyword>
<dbReference type="InterPro" id="IPR050397">
    <property type="entry name" value="Env_Response_Regulators"/>
</dbReference>
<dbReference type="Pfam" id="PF13545">
    <property type="entry name" value="HTH_Crp_2"/>
    <property type="match status" value="1"/>
</dbReference>
<dbReference type="SUPFAM" id="SSF51206">
    <property type="entry name" value="cAMP-binding domain-like"/>
    <property type="match status" value="1"/>
</dbReference>
<dbReference type="SUPFAM" id="SSF46785">
    <property type="entry name" value="Winged helix' DNA-binding domain"/>
    <property type="match status" value="1"/>
</dbReference>
<dbReference type="Pfam" id="PF00027">
    <property type="entry name" value="cNMP_binding"/>
    <property type="match status" value="1"/>
</dbReference>
<evidence type="ECO:0000259" key="4">
    <source>
        <dbReference type="PROSITE" id="PS50042"/>
    </source>
</evidence>
<proteinExistence type="predicted"/>
<dbReference type="InterPro" id="IPR012318">
    <property type="entry name" value="HTH_CRP"/>
</dbReference>
<dbReference type="InterPro" id="IPR036388">
    <property type="entry name" value="WH-like_DNA-bd_sf"/>
</dbReference>
<dbReference type="GO" id="GO:0003677">
    <property type="term" value="F:DNA binding"/>
    <property type="evidence" value="ECO:0007669"/>
    <property type="project" value="UniProtKB-KW"/>
</dbReference>
<dbReference type="Gene3D" id="1.10.10.10">
    <property type="entry name" value="Winged helix-like DNA-binding domain superfamily/Winged helix DNA-binding domain"/>
    <property type="match status" value="1"/>
</dbReference>
<evidence type="ECO:0000256" key="3">
    <source>
        <dbReference type="ARBA" id="ARBA00023163"/>
    </source>
</evidence>
<evidence type="ECO:0000256" key="2">
    <source>
        <dbReference type="ARBA" id="ARBA00023125"/>
    </source>
</evidence>
<dbReference type="InterPro" id="IPR036390">
    <property type="entry name" value="WH_DNA-bd_sf"/>
</dbReference>
<name>A0A9X4MXC3_9FLAO</name>
<keyword evidence="2" id="KW-0238">DNA-binding</keyword>
<protein>
    <submittedName>
        <fullName evidence="6">Crp/Fnr family transcriptional regulator</fullName>
    </submittedName>
</protein>
<dbReference type="Gene3D" id="2.60.120.10">
    <property type="entry name" value="Jelly Rolls"/>
    <property type="match status" value="1"/>
</dbReference>
<dbReference type="PANTHER" id="PTHR24567:SF26">
    <property type="entry name" value="REGULATORY PROTEIN YEIL"/>
    <property type="match status" value="1"/>
</dbReference>